<evidence type="ECO:0008006" key="3">
    <source>
        <dbReference type="Google" id="ProtNLM"/>
    </source>
</evidence>
<evidence type="ECO:0000313" key="2">
    <source>
        <dbReference type="Proteomes" id="UP001189429"/>
    </source>
</evidence>
<gene>
    <name evidence="1" type="ORF">PCOR1329_LOCUS32290</name>
</gene>
<protein>
    <recommendedName>
        <fullName evidence="3">Selenoprotein O</fullName>
    </recommendedName>
</protein>
<sequence>MAPTGVSLDQSEHPRVVVQFWRQGVEPRDLELLCLHSTGGHWTSFQYICRSVGAGSSSEHFFGGGLETVLNTGERSRGHPACIKSFLPRAYLTNRRRLAGFIACVANHVRVCHWCTRAQRAD</sequence>
<evidence type="ECO:0000313" key="1">
    <source>
        <dbReference type="EMBL" id="CAK0835200.1"/>
    </source>
</evidence>
<comment type="caution">
    <text evidence="1">The sequence shown here is derived from an EMBL/GenBank/DDBJ whole genome shotgun (WGS) entry which is preliminary data.</text>
</comment>
<organism evidence="1 2">
    <name type="scientific">Prorocentrum cordatum</name>
    <dbReference type="NCBI Taxonomy" id="2364126"/>
    <lineage>
        <taxon>Eukaryota</taxon>
        <taxon>Sar</taxon>
        <taxon>Alveolata</taxon>
        <taxon>Dinophyceae</taxon>
        <taxon>Prorocentrales</taxon>
        <taxon>Prorocentraceae</taxon>
        <taxon>Prorocentrum</taxon>
    </lineage>
</organism>
<name>A0ABN9SSR9_9DINO</name>
<keyword evidence="2" id="KW-1185">Reference proteome</keyword>
<reference evidence="1" key="1">
    <citation type="submission" date="2023-10" db="EMBL/GenBank/DDBJ databases">
        <authorList>
            <person name="Chen Y."/>
            <person name="Shah S."/>
            <person name="Dougan E. K."/>
            <person name="Thang M."/>
            <person name="Chan C."/>
        </authorList>
    </citation>
    <scope>NUCLEOTIDE SEQUENCE [LARGE SCALE GENOMIC DNA]</scope>
</reference>
<accession>A0ABN9SSR9</accession>
<dbReference type="Proteomes" id="UP001189429">
    <property type="component" value="Unassembled WGS sequence"/>
</dbReference>
<dbReference type="EMBL" id="CAUYUJ010013014">
    <property type="protein sequence ID" value="CAK0835200.1"/>
    <property type="molecule type" value="Genomic_DNA"/>
</dbReference>
<proteinExistence type="predicted"/>